<evidence type="ECO:0000256" key="2">
    <source>
        <dbReference type="ARBA" id="ARBA00022840"/>
    </source>
</evidence>
<reference evidence="4" key="2">
    <citation type="submission" date="2020-11" db="EMBL/GenBank/DDBJ databases">
        <authorList>
            <person name="Cecchin M."/>
            <person name="Marcolungo L."/>
            <person name="Rossato M."/>
            <person name="Girolomoni L."/>
            <person name="Cosentino E."/>
            <person name="Cuine S."/>
            <person name="Li-Beisson Y."/>
            <person name="Delledonne M."/>
            <person name="Ballottari M."/>
        </authorList>
    </citation>
    <scope>NUCLEOTIDE SEQUENCE</scope>
    <source>
        <strain evidence="4">211/11P</strain>
        <tissue evidence="4">Whole cell</tissue>
    </source>
</reference>
<keyword evidence="1" id="KW-0547">Nucleotide-binding</keyword>
<accession>A0A9D4TZW1</accession>
<dbReference type="OrthoDB" id="193931at2759"/>
<gene>
    <name evidence="4" type="ORF">D9Q98_001305</name>
</gene>
<dbReference type="FunFam" id="1.10.510.10:FF:000571">
    <property type="entry name" value="Maternal embryonic leucine zipper kinase"/>
    <property type="match status" value="1"/>
</dbReference>
<dbReference type="InterPro" id="IPR011009">
    <property type="entry name" value="Kinase-like_dom_sf"/>
</dbReference>
<comment type="caution">
    <text evidence="4">The sequence shown here is derived from an EMBL/GenBank/DDBJ whole genome shotgun (WGS) entry which is preliminary data.</text>
</comment>
<dbReference type="SUPFAM" id="SSF56112">
    <property type="entry name" value="Protein kinase-like (PK-like)"/>
    <property type="match status" value="1"/>
</dbReference>
<feature type="domain" description="Protein kinase" evidence="3">
    <location>
        <begin position="13"/>
        <end position="278"/>
    </location>
</feature>
<dbReference type="AlphaFoldDB" id="A0A9D4TZW1"/>
<dbReference type="GO" id="GO:0035556">
    <property type="term" value="P:intracellular signal transduction"/>
    <property type="evidence" value="ECO:0007669"/>
    <property type="project" value="TreeGrafter"/>
</dbReference>
<dbReference type="PANTHER" id="PTHR24346:SF92">
    <property type="entry name" value="SNF1-RELATED PROTEIN KINASE 2.6"/>
    <property type="match status" value="1"/>
</dbReference>
<dbReference type="GO" id="GO:0004674">
    <property type="term" value="F:protein serine/threonine kinase activity"/>
    <property type="evidence" value="ECO:0007669"/>
    <property type="project" value="TreeGrafter"/>
</dbReference>
<keyword evidence="2" id="KW-0067">ATP-binding</keyword>
<dbReference type="SMART" id="SM00220">
    <property type="entry name" value="S_TKc"/>
    <property type="match status" value="1"/>
</dbReference>
<evidence type="ECO:0000313" key="4">
    <source>
        <dbReference type="EMBL" id="KAI3438890.1"/>
    </source>
</evidence>
<dbReference type="InterPro" id="IPR000719">
    <property type="entry name" value="Prot_kinase_dom"/>
</dbReference>
<dbReference type="GO" id="GO:0005524">
    <property type="term" value="F:ATP binding"/>
    <property type="evidence" value="ECO:0007669"/>
    <property type="project" value="UniProtKB-KW"/>
</dbReference>
<evidence type="ECO:0000313" key="5">
    <source>
        <dbReference type="Proteomes" id="UP001055712"/>
    </source>
</evidence>
<dbReference type="Pfam" id="PF00069">
    <property type="entry name" value="Pkinase"/>
    <property type="match status" value="1"/>
</dbReference>
<dbReference type="PROSITE" id="PS50011">
    <property type="entry name" value="PROTEIN_KINASE_DOM"/>
    <property type="match status" value="1"/>
</dbReference>
<dbReference type="GO" id="GO:0005737">
    <property type="term" value="C:cytoplasm"/>
    <property type="evidence" value="ECO:0007669"/>
    <property type="project" value="TreeGrafter"/>
</dbReference>
<evidence type="ECO:0000259" key="3">
    <source>
        <dbReference type="PROSITE" id="PS50011"/>
    </source>
</evidence>
<keyword evidence="5" id="KW-1185">Reference proteome</keyword>
<protein>
    <recommendedName>
        <fullName evidence="3">Protein kinase domain-containing protein</fullName>
    </recommendedName>
</protein>
<dbReference type="Proteomes" id="UP001055712">
    <property type="component" value="Unassembled WGS sequence"/>
</dbReference>
<dbReference type="Gene3D" id="1.10.510.10">
    <property type="entry name" value="Transferase(Phosphotransferase) domain 1"/>
    <property type="match status" value="1"/>
</dbReference>
<proteinExistence type="predicted"/>
<organism evidence="4 5">
    <name type="scientific">Chlorella vulgaris</name>
    <name type="common">Green alga</name>
    <dbReference type="NCBI Taxonomy" id="3077"/>
    <lineage>
        <taxon>Eukaryota</taxon>
        <taxon>Viridiplantae</taxon>
        <taxon>Chlorophyta</taxon>
        <taxon>core chlorophytes</taxon>
        <taxon>Trebouxiophyceae</taxon>
        <taxon>Chlorellales</taxon>
        <taxon>Chlorellaceae</taxon>
        <taxon>Chlorella clade</taxon>
        <taxon>Chlorella</taxon>
    </lineage>
</organism>
<dbReference type="EMBL" id="SIDB01000001">
    <property type="protein sequence ID" value="KAI3438890.1"/>
    <property type="molecule type" value="Genomic_DNA"/>
</dbReference>
<name>A0A9D4TZW1_CHLVU</name>
<sequence length="348" mass="39550">MAQPDPLAGNARYRKIKDINKGSFGFVVLAENLETREQVAIKFTRVDSEQDVKHAHREIMNHQRLLHPHVVQLKEVFAAKPYLALVMEFVPNGDMFQYVVSRRGLPEGEARWFFQQLMLGMDYCHRKGVMSRDIKLENTLLVLQPDKKPLLKLCDFGYAKHDTLDSVAKSKVGTPGYTAPEVIQNVRGYDGKTADIWSAGVMLYTMLFARYPFERPEDKKLNQHDRLQRILHRIIKVDYVFPDNATISDNCRDLIAKILVADPLQRVTIADIFKHPWVQHDLPQGSVEYNNWALALQVQPAQSDDEVKAVVHDVYMSGKSARGANNDAGIDGSVDVDAYMTSQDLKDA</sequence>
<dbReference type="PANTHER" id="PTHR24346">
    <property type="entry name" value="MAP/MICROTUBULE AFFINITY-REGULATING KINASE"/>
    <property type="match status" value="1"/>
</dbReference>
<dbReference type="CDD" id="cd14003">
    <property type="entry name" value="STKc_AMPK-like"/>
    <property type="match status" value="1"/>
</dbReference>
<evidence type="ECO:0000256" key="1">
    <source>
        <dbReference type="ARBA" id="ARBA00022741"/>
    </source>
</evidence>
<reference evidence="4" key="1">
    <citation type="journal article" date="2019" name="Plant J.">
        <title>Chlorella vulgaris genome assembly and annotation reveals the molecular basis for metabolic acclimation to high light conditions.</title>
        <authorList>
            <person name="Cecchin M."/>
            <person name="Marcolungo L."/>
            <person name="Rossato M."/>
            <person name="Girolomoni L."/>
            <person name="Cosentino E."/>
            <person name="Cuine S."/>
            <person name="Li-Beisson Y."/>
            <person name="Delledonne M."/>
            <person name="Ballottari M."/>
        </authorList>
    </citation>
    <scope>NUCLEOTIDE SEQUENCE</scope>
    <source>
        <strain evidence="4">211/11P</strain>
    </source>
</reference>